<feature type="region of interest" description="Disordered" evidence="2">
    <location>
        <begin position="651"/>
        <end position="757"/>
    </location>
</feature>
<feature type="compositionally biased region" description="Acidic residues" evidence="2">
    <location>
        <begin position="1152"/>
        <end position="1161"/>
    </location>
</feature>
<feature type="region of interest" description="Disordered" evidence="2">
    <location>
        <begin position="1352"/>
        <end position="1374"/>
    </location>
</feature>
<dbReference type="EMBL" id="LJSK01000126">
    <property type="protein sequence ID" value="KPI86529.1"/>
    <property type="molecule type" value="Genomic_DNA"/>
</dbReference>
<dbReference type="VEuPathDB" id="TriTrypDB:Lsey_0126_0050"/>
<feature type="coiled-coil region" evidence="1">
    <location>
        <begin position="196"/>
        <end position="223"/>
    </location>
</feature>
<organism evidence="3 4">
    <name type="scientific">Leptomonas seymouri</name>
    <dbReference type="NCBI Taxonomy" id="5684"/>
    <lineage>
        <taxon>Eukaryota</taxon>
        <taxon>Discoba</taxon>
        <taxon>Euglenozoa</taxon>
        <taxon>Kinetoplastea</taxon>
        <taxon>Metakinetoplastina</taxon>
        <taxon>Trypanosomatida</taxon>
        <taxon>Trypanosomatidae</taxon>
        <taxon>Leishmaniinae</taxon>
        <taxon>Leptomonas</taxon>
    </lineage>
</organism>
<feature type="compositionally biased region" description="Acidic residues" evidence="2">
    <location>
        <begin position="1090"/>
        <end position="1099"/>
    </location>
</feature>
<feature type="region of interest" description="Disordered" evidence="2">
    <location>
        <begin position="899"/>
        <end position="1003"/>
    </location>
</feature>
<dbReference type="Gene3D" id="3.40.50.720">
    <property type="entry name" value="NAD(P)-binding Rossmann-like Domain"/>
    <property type="match status" value="1"/>
</dbReference>
<sequence length="1596" mass="172681">MKRVLVLNGDSYVGRHVVKAFYESQEYDVEITRTKSDARKIIRGHAAATGEAHNLMCADAPTHEAHSAPPLSDHAPNLPQTQSIMRSNNSVSSSSATAAATLLRQQQWEAEERAALPADIRPCVCGVVPKHNNDTEAFRTRLLANDVVVAVLEDDAYEATCAIRILESTHYEVEKTFVLVSSAVTWAYTLVSERARARLTQQLERAEARDNFFEELLEAEEEDREDNDDESAAAVAARDARRAARRRELEPRLPPSLRDPLPGEDEDEILELVPDRVFTDDGYAARVPHPRFQHWHALEHLVKRANTQTLHTYVVFAGVPYGDGEGEAVLFGLLRSAWYHQTLLQYGPGTNAIPMIHVLDLAAILFKLGNSYDTLDERYMFAVDQGKVTQRQLLQAVQAKLGGSVQPARSSQHALRDVAVPITTATTLAAVGGASAPASGSPTAVNGYRASHSSAKSRGPSSSAHPRPATTAYTFSGNLVHLDRLELPLPSSPEELFQIFGNEPCWSGSGPLLSTLALSDIQAEPATVLNLHPAEEWVALEGFTMNLDLVVAQFREAHEHMFRPVRTLITGPPLSGAEALAVSVAERYHTPVLNASTIVRDYKAHVADVREALRSLLVRRLQRRRARVQARLVRRAAQEKAARLAALAAERRAKRDARRQYDRGEDEESGDAESDANDSEDGHDDPAAAEETSDEDEEDFSKQDSPGSSISIFIPPKASLKAADADDGGDGEDEDEGEDDAVSPRNDDYPLSHDRPQHALLRPAEEVVNEAYLCGGGNAAAAGDDYNDDAGSGDAGIIDEEQEEEEGMDEGGEPRSGTWLEQLEEEDAEKQAELLEGQELLPEEASDSAEGGQQFVMPRFAARRRGRAFARDVDRQERRCIAVLRREYLLGLKVLSLKVSASDGRLPRPPQPPMSDEEDDANNGDVDAMANRRGYGRQQGQEDEDEEGEDGSQGSLHQDSDGAAESGDDASGEGDARDAEGKDNEDSDDDSSSASAGDDELEAAGEEDVANYLDCALAFMCRWRLRQADCRCQGYVLGNFPQTLSQAVLCFKATEAELEDPELRRRRALAPLLTRLDDHESNNNGADAEAGGDAEDDDGVPLPPPLDEDFPLPEIANMEEAELRALERAHWRARGGVSDAGPTHLNATSESAEGDVEDPTEASPEEVMAPVDEALFVEHVVSLQADATLLRATVETLETNLKAAAGVASSIPSDAQRQQNAQGDEMKALDALRSLLSASPYASQLEDYLHHHAPTAPPTQSLLAWLRTVTTTPTLGARPPPVIVPLSGGAAGADGFSNADTAAGDAAGADEGGITTTTLEAPSTTRTAEVVAVPAPVLSVAQVKASWGIAYDASHRPSGGNSDSAAASPREREGEGAVLLREALPMALLRLAPLLWTDGATAAPASPLPTHRAGGQPRRRVAEALKALPLHLTELECMLCTHLVPLRRLAARAPSTVVGAADDTSSIAATPFLATPTMPPLHATHSNSSLDSLNTIARERMQLVDLEMREQQLVEIIAREDAAQLFQERVALRKLQLAEESRDAAVLLQMPAATYLMKYVLPSLTPAMTEVVRTRSDDPVRALADVLFDYHRRTTV</sequence>
<dbReference type="Pfam" id="PF05186">
    <property type="entry name" value="Dpy-30"/>
    <property type="match status" value="1"/>
</dbReference>
<dbReference type="InterPro" id="IPR047499">
    <property type="entry name" value="DD_AK7"/>
</dbReference>
<name>A0A0N0P5J1_LEPSE</name>
<dbReference type="CDD" id="cd22967">
    <property type="entry name" value="DD_AK7"/>
    <property type="match status" value="1"/>
</dbReference>
<evidence type="ECO:0000256" key="2">
    <source>
        <dbReference type="SAM" id="MobiDB-lite"/>
    </source>
</evidence>
<dbReference type="SUPFAM" id="SSF51735">
    <property type="entry name" value="NAD(P)-binding Rossmann-fold domains"/>
    <property type="match status" value="1"/>
</dbReference>
<feature type="compositionally biased region" description="Acidic residues" evidence="2">
    <location>
        <begin position="725"/>
        <end position="741"/>
    </location>
</feature>
<dbReference type="GO" id="GO:0004029">
    <property type="term" value="F:aldehyde dehydrogenase (NAD+) activity"/>
    <property type="evidence" value="ECO:0007669"/>
    <property type="project" value="TreeGrafter"/>
</dbReference>
<feature type="compositionally biased region" description="Acidic residues" evidence="2">
    <location>
        <begin position="664"/>
        <end position="699"/>
    </location>
</feature>
<feature type="compositionally biased region" description="Low complexity" evidence="2">
    <location>
        <begin position="435"/>
        <end position="464"/>
    </location>
</feature>
<feature type="region of interest" description="Disordered" evidence="2">
    <location>
        <begin position="1074"/>
        <end position="1106"/>
    </location>
</feature>
<feature type="region of interest" description="Disordered" evidence="2">
    <location>
        <begin position="1135"/>
        <end position="1161"/>
    </location>
</feature>
<gene>
    <name evidence="3" type="ORF">ABL78_4394</name>
</gene>
<feature type="compositionally biased region" description="Basic and acidic residues" evidence="2">
    <location>
        <begin position="651"/>
        <end position="663"/>
    </location>
</feature>
<feature type="region of interest" description="Disordered" evidence="2">
    <location>
        <begin position="435"/>
        <end position="469"/>
    </location>
</feature>
<feature type="compositionally biased region" description="Acidic residues" evidence="2">
    <location>
        <begin position="941"/>
        <end position="950"/>
    </location>
</feature>
<feature type="compositionally biased region" description="Acidic residues" evidence="2">
    <location>
        <begin position="797"/>
        <end position="811"/>
    </location>
</feature>
<accession>A0A0N0P5J1</accession>
<feature type="compositionally biased region" description="Acidic residues" evidence="2">
    <location>
        <begin position="985"/>
        <end position="1003"/>
    </location>
</feature>
<evidence type="ECO:0000256" key="1">
    <source>
        <dbReference type="SAM" id="Coils"/>
    </source>
</evidence>
<dbReference type="OrthoDB" id="10262413at2759"/>
<proteinExistence type="predicted"/>
<feature type="compositionally biased region" description="Basic and acidic residues" evidence="2">
    <location>
        <begin position="745"/>
        <end position="757"/>
    </location>
</feature>
<dbReference type="OMA" id="CALAFMC"/>
<dbReference type="PANTHER" id="PTHR48079:SF6">
    <property type="entry name" value="NAD(P)-BINDING DOMAIN-CONTAINING PROTEIN-RELATED"/>
    <property type="match status" value="1"/>
</dbReference>
<reference evidence="3 4" key="1">
    <citation type="journal article" date="2015" name="PLoS Pathog.">
        <title>Leptomonas seymouri: Adaptations to the Dixenous Life Cycle Analyzed by Genome Sequencing, Transcriptome Profiling and Co-infection with Leishmania donovani.</title>
        <authorList>
            <person name="Kraeva N."/>
            <person name="Butenko A."/>
            <person name="Hlavacova J."/>
            <person name="Kostygov A."/>
            <person name="Myskova J."/>
            <person name="Grybchuk D."/>
            <person name="Lestinova T."/>
            <person name="Votypka J."/>
            <person name="Volf P."/>
            <person name="Opperdoes F."/>
            <person name="Flegontov P."/>
            <person name="Lukes J."/>
            <person name="Yurchenko V."/>
        </authorList>
    </citation>
    <scope>NUCLEOTIDE SEQUENCE [LARGE SCALE GENOMIC DNA]</scope>
    <source>
        <strain evidence="3 4">ATCC 30220</strain>
    </source>
</reference>
<dbReference type="PANTHER" id="PTHR48079">
    <property type="entry name" value="PROTEIN YEEZ"/>
    <property type="match status" value="1"/>
</dbReference>
<evidence type="ECO:0000313" key="4">
    <source>
        <dbReference type="Proteomes" id="UP000038009"/>
    </source>
</evidence>
<dbReference type="Gene3D" id="1.20.890.10">
    <property type="entry name" value="cAMP-dependent protein kinase regulatory subunit, dimerization-anchoring domain"/>
    <property type="match status" value="1"/>
</dbReference>
<feature type="region of interest" description="Disordered" evidence="2">
    <location>
        <begin position="779"/>
        <end position="857"/>
    </location>
</feature>
<protein>
    <submittedName>
        <fullName evidence="3">Uncharacterized protein</fullName>
    </submittedName>
</protein>
<feature type="region of interest" description="Disordered" evidence="2">
    <location>
        <begin position="245"/>
        <end position="264"/>
    </location>
</feature>
<keyword evidence="4" id="KW-1185">Reference proteome</keyword>
<dbReference type="InterPro" id="IPR007858">
    <property type="entry name" value="Dpy-30_motif"/>
</dbReference>
<feature type="compositionally biased region" description="Low complexity" evidence="2">
    <location>
        <begin position="779"/>
        <end position="796"/>
    </location>
</feature>
<evidence type="ECO:0000313" key="3">
    <source>
        <dbReference type="EMBL" id="KPI86529.1"/>
    </source>
</evidence>
<keyword evidence="1" id="KW-0175">Coiled coil</keyword>
<feature type="compositionally biased region" description="Basic and acidic residues" evidence="2">
    <location>
        <begin position="974"/>
        <end position="984"/>
    </location>
</feature>
<dbReference type="GO" id="GO:0005737">
    <property type="term" value="C:cytoplasm"/>
    <property type="evidence" value="ECO:0007669"/>
    <property type="project" value="TreeGrafter"/>
</dbReference>
<dbReference type="InterPro" id="IPR036291">
    <property type="entry name" value="NAD(P)-bd_dom_sf"/>
</dbReference>
<dbReference type="InterPro" id="IPR051783">
    <property type="entry name" value="NAD(P)-dependent_oxidoreduct"/>
</dbReference>
<dbReference type="Proteomes" id="UP000038009">
    <property type="component" value="Unassembled WGS sequence"/>
</dbReference>
<feature type="compositionally biased region" description="Low complexity" evidence="2">
    <location>
        <begin position="705"/>
        <end position="716"/>
    </location>
</feature>
<comment type="caution">
    <text evidence="3">The sequence shown here is derived from an EMBL/GenBank/DDBJ whole genome shotgun (WGS) entry which is preliminary data.</text>
</comment>